<reference evidence="1 2" key="1">
    <citation type="submission" date="2016-02" db="EMBL/GenBank/DDBJ databases">
        <title>Band-tailed pigeon sequencing and assembly.</title>
        <authorList>
            <person name="Soares A.E."/>
            <person name="Novak B.J."/>
            <person name="Rice E.S."/>
            <person name="O'Connell B."/>
            <person name="Chang D."/>
            <person name="Weber S."/>
            <person name="Shapiro B."/>
        </authorList>
    </citation>
    <scope>NUCLEOTIDE SEQUENCE [LARGE SCALE GENOMIC DNA]</scope>
    <source>
        <strain evidence="1">BTP2013</strain>
        <tissue evidence="1">Blood</tissue>
    </source>
</reference>
<evidence type="ECO:0000313" key="1">
    <source>
        <dbReference type="EMBL" id="OPJ85313.1"/>
    </source>
</evidence>
<gene>
    <name evidence="1" type="ORF">AV530_011754</name>
</gene>
<name>A0A1V4KLP3_PATFA</name>
<dbReference type="EMBL" id="LSYS01002888">
    <property type="protein sequence ID" value="OPJ85313.1"/>
    <property type="molecule type" value="Genomic_DNA"/>
</dbReference>
<accession>A0A1V4KLP3</accession>
<sequence length="92" mass="10225">MLGKPDCNSQIKVECVENGGNWVEAIKLKDTYSKAKGLIISLGQREDVFLCQVVVITDCAMHDHIFDEKWVQAAFGRMMSGKDGITYSNAAR</sequence>
<evidence type="ECO:0000313" key="2">
    <source>
        <dbReference type="Proteomes" id="UP000190648"/>
    </source>
</evidence>
<organism evidence="1 2">
    <name type="scientific">Patagioenas fasciata monilis</name>
    <dbReference type="NCBI Taxonomy" id="372326"/>
    <lineage>
        <taxon>Eukaryota</taxon>
        <taxon>Metazoa</taxon>
        <taxon>Chordata</taxon>
        <taxon>Craniata</taxon>
        <taxon>Vertebrata</taxon>
        <taxon>Euteleostomi</taxon>
        <taxon>Archelosauria</taxon>
        <taxon>Archosauria</taxon>
        <taxon>Dinosauria</taxon>
        <taxon>Saurischia</taxon>
        <taxon>Theropoda</taxon>
        <taxon>Coelurosauria</taxon>
        <taxon>Aves</taxon>
        <taxon>Neognathae</taxon>
        <taxon>Neoaves</taxon>
        <taxon>Columbimorphae</taxon>
        <taxon>Columbiformes</taxon>
        <taxon>Columbidae</taxon>
        <taxon>Patagioenas</taxon>
    </lineage>
</organism>
<keyword evidence="2" id="KW-1185">Reference proteome</keyword>
<protein>
    <submittedName>
        <fullName evidence="1">Uncharacterized protein</fullName>
    </submittedName>
</protein>
<proteinExistence type="predicted"/>
<dbReference type="Proteomes" id="UP000190648">
    <property type="component" value="Unassembled WGS sequence"/>
</dbReference>
<comment type="caution">
    <text evidence="1">The sequence shown here is derived from an EMBL/GenBank/DDBJ whole genome shotgun (WGS) entry which is preliminary data.</text>
</comment>
<dbReference type="AlphaFoldDB" id="A0A1V4KLP3"/>